<keyword evidence="2" id="KW-0411">Iron-sulfur</keyword>
<keyword evidence="2" id="KW-0479">Metal-binding</keyword>
<dbReference type="GO" id="GO:0051539">
    <property type="term" value="F:4 iron, 4 sulfur cluster binding"/>
    <property type="evidence" value="ECO:0007669"/>
    <property type="project" value="UniProtKB-KW"/>
</dbReference>
<sequence length="263" mass="29537">MLPELDNHTLAPIWRVGHIYTTRYCWMGCPFCSLAVVASKPEPGLTLDQVDHAAVNFRNADVVKLEGGLLLKEPFDYWLKLIRHIRHKDVRKLWAFSPQELWHFHQAERRSVRDLLTGLKWVGVDGLNPGGSESLHRAWSPHRLSPSEWATVAEAAHELGLTVRAALIVPPVPDGSLVNDYLAALGDTPVTGFELKPLRAAHTRLAQHGDAEWLEVIPLVQQLKDRTPLPVHIRLDCWDDDARYLLSVAGADGFFVPDWTVAP</sequence>
<evidence type="ECO:0000313" key="3">
    <source>
        <dbReference type="EMBL" id="NMP23010.1"/>
    </source>
</evidence>
<proteinExistence type="predicted"/>
<gene>
    <name evidence="3" type="ORF">HIJ39_11690</name>
</gene>
<keyword evidence="4" id="KW-1185">Reference proteome</keyword>
<organism evidence="3 4">
    <name type="scientific">Sulfobacillus harzensis</name>
    <dbReference type="NCBI Taxonomy" id="2729629"/>
    <lineage>
        <taxon>Bacteria</taxon>
        <taxon>Bacillati</taxon>
        <taxon>Bacillota</taxon>
        <taxon>Clostridia</taxon>
        <taxon>Eubacteriales</taxon>
        <taxon>Clostridiales Family XVII. Incertae Sedis</taxon>
        <taxon>Sulfobacillus</taxon>
    </lineage>
</organism>
<comment type="cofactor">
    <cofactor evidence="1">
        <name>[4Fe-4S] cluster</name>
        <dbReference type="ChEBI" id="CHEBI:49883"/>
    </cofactor>
</comment>
<dbReference type="Proteomes" id="UP000533476">
    <property type="component" value="Unassembled WGS sequence"/>
</dbReference>
<evidence type="ECO:0000256" key="1">
    <source>
        <dbReference type="ARBA" id="ARBA00001966"/>
    </source>
</evidence>
<keyword evidence="2" id="KW-0004">4Fe-4S</keyword>
<dbReference type="InterPro" id="IPR058240">
    <property type="entry name" value="rSAM_sf"/>
</dbReference>
<keyword evidence="2" id="KW-0408">Iron</keyword>
<dbReference type="RefSeq" id="WP_169099881.1">
    <property type="nucleotide sequence ID" value="NZ_JABBVZ010000037.1"/>
</dbReference>
<dbReference type="PANTHER" id="PTHR43076">
    <property type="entry name" value="FO SYNTHASE (COFH)"/>
    <property type="match status" value="1"/>
</dbReference>
<dbReference type="SUPFAM" id="SSF102114">
    <property type="entry name" value="Radical SAM enzymes"/>
    <property type="match status" value="1"/>
</dbReference>
<dbReference type="InterPro" id="IPR034405">
    <property type="entry name" value="F420"/>
</dbReference>
<evidence type="ECO:0000313" key="4">
    <source>
        <dbReference type="Proteomes" id="UP000533476"/>
    </source>
</evidence>
<reference evidence="3 4" key="1">
    <citation type="submission" date="2020-04" db="EMBL/GenBank/DDBJ databases">
        <authorList>
            <person name="Zhang R."/>
            <person name="Schippers A."/>
        </authorList>
    </citation>
    <scope>NUCLEOTIDE SEQUENCE [LARGE SCALE GENOMIC DNA]</scope>
    <source>
        <strain evidence="3 4">DSM 109850</strain>
    </source>
</reference>
<dbReference type="AlphaFoldDB" id="A0A7Y0L5S8"/>
<dbReference type="GO" id="GO:0044689">
    <property type="term" value="F:7,8-didemethyl-8-hydroxy-5-deazariboflavin synthase activity"/>
    <property type="evidence" value="ECO:0007669"/>
    <property type="project" value="TreeGrafter"/>
</dbReference>
<dbReference type="PANTHER" id="PTHR43076:SF1">
    <property type="entry name" value="LIPOYL SYNTHASE 2"/>
    <property type="match status" value="1"/>
</dbReference>
<protein>
    <recommendedName>
        <fullName evidence="5">Radical SAM protein</fullName>
    </recommendedName>
</protein>
<accession>A0A7Y0L5S8</accession>
<dbReference type="EMBL" id="JABBVZ010000037">
    <property type="protein sequence ID" value="NMP23010.1"/>
    <property type="molecule type" value="Genomic_DNA"/>
</dbReference>
<evidence type="ECO:0000256" key="2">
    <source>
        <dbReference type="ARBA" id="ARBA00022485"/>
    </source>
</evidence>
<comment type="caution">
    <text evidence="3">The sequence shown here is derived from an EMBL/GenBank/DDBJ whole genome shotgun (WGS) entry which is preliminary data.</text>
</comment>
<name>A0A7Y0L5S8_9FIRM</name>
<evidence type="ECO:0008006" key="5">
    <source>
        <dbReference type="Google" id="ProtNLM"/>
    </source>
</evidence>